<reference evidence="2" key="1">
    <citation type="journal article" date="2011" name="PLoS ONE">
        <title>A deep insight into the sialotranscriptome of the gulf coast tick, Amblyomma maculatum.</title>
        <authorList>
            <person name="Karim S."/>
            <person name="Singh P."/>
            <person name="Ribeiro J.M."/>
        </authorList>
    </citation>
    <scope>NUCLEOTIDE SEQUENCE</scope>
    <source>
        <tissue evidence="2">Salivary gland</tissue>
    </source>
</reference>
<feature type="chain" id="PRO_5003447203" description="Lipocalin-3 1" evidence="1">
    <location>
        <begin position="24"/>
        <end position="239"/>
    </location>
</feature>
<protein>
    <recommendedName>
        <fullName evidence="3">Lipocalin-3 1</fullName>
    </recommendedName>
</protein>
<name>G3MQ13_AMBMU</name>
<evidence type="ECO:0000313" key="2">
    <source>
        <dbReference type="EMBL" id="AEO35581.1"/>
    </source>
</evidence>
<evidence type="ECO:0000256" key="1">
    <source>
        <dbReference type="SAM" id="SignalP"/>
    </source>
</evidence>
<keyword evidence="1" id="KW-0732">Signal</keyword>
<dbReference type="AlphaFoldDB" id="G3MQ13"/>
<feature type="signal peptide" evidence="1">
    <location>
        <begin position="1"/>
        <end position="23"/>
    </location>
</feature>
<proteinExistence type="evidence at transcript level"/>
<organism evidence="2">
    <name type="scientific">Amblyomma maculatum</name>
    <name type="common">Gulf Coast tick</name>
    <dbReference type="NCBI Taxonomy" id="34609"/>
    <lineage>
        <taxon>Eukaryota</taxon>
        <taxon>Metazoa</taxon>
        <taxon>Ecdysozoa</taxon>
        <taxon>Arthropoda</taxon>
        <taxon>Chelicerata</taxon>
        <taxon>Arachnida</taxon>
        <taxon>Acari</taxon>
        <taxon>Parasitiformes</taxon>
        <taxon>Ixodida</taxon>
        <taxon>Ixodoidea</taxon>
        <taxon>Ixodidae</taxon>
        <taxon>Amblyomminae</taxon>
        <taxon>Amblyomma</taxon>
    </lineage>
</organism>
<dbReference type="EMBL" id="JO843964">
    <property type="protein sequence ID" value="AEO35581.1"/>
    <property type="molecule type" value="mRNA"/>
</dbReference>
<accession>G3MQ13</accession>
<evidence type="ECO:0008006" key="3">
    <source>
        <dbReference type="Google" id="ProtNLM"/>
    </source>
</evidence>
<sequence>MAFIQRISRVIAVLLAAIIQSHAQSDARSLEQQNSVDIAKFLKTDGEDPLYIISFTLGTTNEGPCKVDIVLETNENGTRFDRYYWGYHPRPGRRNQKVSQSTMRRISLRGEFTRISTQADNTFNAMRLYQELSRRHRQQHGEVPTEYGVEQLLLESPNGNCGVFRSRLTGQGSHFDLRVKVNSLTEMADINCLESLQQIVTNSSLLDSSTMLPSKQSIDACRQECVQHSACNPTNSPAA</sequence>